<evidence type="ECO:0000313" key="2">
    <source>
        <dbReference type="Proteomes" id="UP000620075"/>
    </source>
</evidence>
<sequence length="174" mass="19344">MRQRCALLLRGVNLGARNRLGMADLRRVVKELGHDDAITYLQSGNVVLTTDATQVGELLEEALRRELGLSVRVFVRTAEELQRVIAANPFPSRVSATKLLHVAFLDEPPDPAALERIGLRHGDDRIALGERELYLDYTVNVHQSPLSQPLSRLKLPMTMRNWATVTAVTKLAAS</sequence>
<evidence type="ECO:0000313" key="1">
    <source>
        <dbReference type="EMBL" id="MBJ7602546.1"/>
    </source>
</evidence>
<dbReference type="InterPro" id="IPR012545">
    <property type="entry name" value="DUF1697"/>
</dbReference>
<dbReference type="PANTHER" id="PTHR36439">
    <property type="entry name" value="BLL4334 PROTEIN"/>
    <property type="match status" value="1"/>
</dbReference>
<dbReference type="AlphaFoldDB" id="A0A934K6E4"/>
<dbReference type="EMBL" id="JAEKNQ010000020">
    <property type="protein sequence ID" value="MBJ7602546.1"/>
    <property type="molecule type" value="Genomic_DNA"/>
</dbReference>
<reference evidence="1 2" key="1">
    <citation type="submission" date="2020-10" db="EMBL/GenBank/DDBJ databases">
        <title>Ca. Dormibacterota MAGs.</title>
        <authorList>
            <person name="Montgomery K."/>
        </authorList>
    </citation>
    <scope>NUCLEOTIDE SEQUENCE [LARGE SCALE GENOMIC DNA]</scope>
    <source>
        <strain evidence="1">SC8811_S16_3</strain>
    </source>
</reference>
<name>A0A934K6E4_9BACT</name>
<organism evidence="1 2">
    <name type="scientific">Candidatus Dormiibacter inghamiae</name>
    <dbReference type="NCBI Taxonomy" id="3127013"/>
    <lineage>
        <taxon>Bacteria</taxon>
        <taxon>Bacillati</taxon>
        <taxon>Candidatus Dormiibacterota</taxon>
        <taxon>Candidatus Dormibacteria</taxon>
        <taxon>Candidatus Dormibacterales</taxon>
        <taxon>Candidatus Dormibacteraceae</taxon>
        <taxon>Candidatus Dormiibacter</taxon>
    </lineage>
</organism>
<dbReference type="PANTHER" id="PTHR36439:SF1">
    <property type="entry name" value="DUF1697 DOMAIN-CONTAINING PROTEIN"/>
    <property type="match status" value="1"/>
</dbReference>
<comment type="caution">
    <text evidence="1">The sequence shown here is derived from an EMBL/GenBank/DDBJ whole genome shotgun (WGS) entry which is preliminary data.</text>
</comment>
<dbReference type="Proteomes" id="UP000620075">
    <property type="component" value="Unassembled WGS sequence"/>
</dbReference>
<protein>
    <submittedName>
        <fullName evidence="1">DUF1697 domain-containing protein</fullName>
    </submittedName>
</protein>
<accession>A0A934K6E4</accession>
<gene>
    <name evidence="1" type="ORF">JF888_05035</name>
</gene>
<dbReference type="Pfam" id="PF08002">
    <property type="entry name" value="DUF1697"/>
    <property type="match status" value="1"/>
</dbReference>
<proteinExistence type="predicted"/>
<dbReference type="SUPFAM" id="SSF160379">
    <property type="entry name" value="SP0830-like"/>
    <property type="match status" value="1"/>
</dbReference>
<dbReference type="RefSeq" id="WP_338177125.1">
    <property type="nucleotide sequence ID" value="NZ_JAEKNQ010000020.1"/>
</dbReference>
<dbReference type="Gene3D" id="3.30.70.1280">
    <property type="entry name" value="SP0830-like domains"/>
    <property type="match status" value="1"/>
</dbReference>
<dbReference type="PIRSF" id="PIRSF008502">
    <property type="entry name" value="UCP008502"/>
    <property type="match status" value="1"/>
</dbReference>